<organism evidence="3 4">
    <name type="scientific">Fulvimarina manganoxydans</name>
    <dbReference type="NCBI Taxonomy" id="937218"/>
    <lineage>
        <taxon>Bacteria</taxon>
        <taxon>Pseudomonadati</taxon>
        <taxon>Pseudomonadota</taxon>
        <taxon>Alphaproteobacteria</taxon>
        <taxon>Hyphomicrobiales</taxon>
        <taxon>Aurantimonadaceae</taxon>
        <taxon>Fulvimarina</taxon>
    </lineage>
</organism>
<evidence type="ECO:0000259" key="2">
    <source>
        <dbReference type="Pfam" id="PF07883"/>
    </source>
</evidence>
<evidence type="ECO:0000313" key="4">
    <source>
        <dbReference type="Proteomes" id="UP000192656"/>
    </source>
</evidence>
<dbReference type="InterPro" id="IPR013096">
    <property type="entry name" value="Cupin_2"/>
</dbReference>
<dbReference type="OrthoDB" id="5290459at2"/>
<feature type="domain" description="Cupin type-2" evidence="2">
    <location>
        <begin position="56"/>
        <end position="126"/>
    </location>
</feature>
<dbReference type="GO" id="GO:0046872">
    <property type="term" value="F:metal ion binding"/>
    <property type="evidence" value="ECO:0007669"/>
    <property type="project" value="UniProtKB-KW"/>
</dbReference>
<dbReference type="STRING" id="937218.SAMN06297251_12137"/>
<dbReference type="Gene3D" id="2.60.120.10">
    <property type="entry name" value="Jelly Rolls"/>
    <property type="match status" value="1"/>
</dbReference>
<dbReference type="Proteomes" id="UP000192656">
    <property type="component" value="Unassembled WGS sequence"/>
</dbReference>
<evidence type="ECO:0000256" key="1">
    <source>
        <dbReference type="ARBA" id="ARBA00022723"/>
    </source>
</evidence>
<dbReference type="InterPro" id="IPR014710">
    <property type="entry name" value="RmlC-like_jellyroll"/>
</dbReference>
<protein>
    <submittedName>
        <fullName evidence="3">Uncharacterized conserved protein, cupin superfamily</fullName>
    </submittedName>
</protein>
<dbReference type="PANTHER" id="PTHR35848">
    <property type="entry name" value="OXALATE-BINDING PROTEIN"/>
    <property type="match status" value="1"/>
</dbReference>
<dbReference type="InterPro" id="IPR051610">
    <property type="entry name" value="GPI/OXD"/>
</dbReference>
<keyword evidence="4" id="KW-1185">Reference proteome</keyword>
<dbReference type="EMBL" id="FWXR01000021">
    <property type="protein sequence ID" value="SMD04880.1"/>
    <property type="molecule type" value="Genomic_DNA"/>
</dbReference>
<dbReference type="InterPro" id="IPR011051">
    <property type="entry name" value="RmlC_Cupin_sf"/>
</dbReference>
<reference evidence="3 4" key="1">
    <citation type="submission" date="2017-04" db="EMBL/GenBank/DDBJ databases">
        <authorList>
            <person name="Afonso C.L."/>
            <person name="Miller P.J."/>
            <person name="Scott M.A."/>
            <person name="Spackman E."/>
            <person name="Goraichik I."/>
            <person name="Dimitrov K.M."/>
            <person name="Suarez D.L."/>
            <person name="Swayne D.E."/>
        </authorList>
    </citation>
    <scope>NUCLEOTIDE SEQUENCE [LARGE SCALE GENOMIC DNA]</scope>
    <source>
        <strain evidence="3 4">CGMCC 1.10972</strain>
    </source>
</reference>
<accession>A0A1W2E570</accession>
<gene>
    <name evidence="3" type="ORF">SAMN06297251_12137</name>
</gene>
<dbReference type="AlphaFoldDB" id="A0A1W2E570"/>
<dbReference type="Pfam" id="PF07883">
    <property type="entry name" value="Cupin_2"/>
    <property type="match status" value="1"/>
</dbReference>
<sequence>MTETVSPQRFDAIAALEAPIRTKPSNYPEPFFSRMAGRTKRPLGDLFGLTNFGVNLTTLAPGAVSALFHRHSRQDEFVFIVEGTPTLVTESGETLMAPGMVAGFAAGGTAHHLHNRTDRPATYLEIGDRTPGDEVSYPQDDLMAVWTEGRWVFTRKDGTPYQAP</sequence>
<dbReference type="PANTHER" id="PTHR35848:SF9">
    <property type="entry name" value="SLL1358 PROTEIN"/>
    <property type="match status" value="1"/>
</dbReference>
<name>A0A1W2E570_9HYPH</name>
<evidence type="ECO:0000313" key="3">
    <source>
        <dbReference type="EMBL" id="SMD04880.1"/>
    </source>
</evidence>
<dbReference type="CDD" id="cd02224">
    <property type="entry name" value="cupin_SPO2919-like"/>
    <property type="match status" value="1"/>
</dbReference>
<keyword evidence="1" id="KW-0479">Metal-binding</keyword>
<proteinExistence type="predicted"/>
<dbReference type="SUPFAM" id="SSF51182">
    <property type="entry name" value="RmlC-like cupins"/>
    <property type="match status" value="1"/>
</dbReference>